<dbReference type="Pfam" id="PF00814">
    <property type="entry name" value="TsaD"/>
    <property type="match status" value="1"/>
</dbReference>
<evidence type="ECO:0000256" key="4">
    <source>
        <dbReference type="ARBA" id="ARBA00022490"/>
    </source>
</evidence>
<dbReference type="Gene3D" id="3.30.420.40">
    <property type="match status" value="2"/>
</dbReference>
<evidence type="ECO:0000256" key="6">
    <source>
        <dbReference type="ARBA" id="ARBA00032446"/>
    </source>
</evidence>
<dbReference type="PATRIC" id="fig|1778262.3.peg.16"/>
<evidence type="ECO:0000256" key="5">
    <source>
        <dbReference type="ARBA" id="ARBA00022694"/>
    </source>
</evidence>
<dbReference type="EMBL" id="LN999833">
    <property type="protein sequence ID" value="CUX96371.1"/>
    <property type="molecule type" value="Genomic_DNA"/>
</dbReference>
<dbReference type="GO" id="GO:0002949">
    <property type="term" value="P:tRNA threonylcarbamoyladenosine modification"/>
    <property type="evidence" value="ECO:0007669"/>
    <property type="project" value="InterPro"/>
</dbReference>
<gene>
    <name evidence="8" type="primary">tsaB</name>
    <name evidence="8" type="ORF">MHIR_DE00010</name>
</gene>
<dbReference type="GO" id="GO:0005829">
    <property type="term" value="C:cytosol"/>
    <property type="evidence" value="ECO:0007669"/>
    <property type="project" value="TreeGrafter"/>
</dbReference>
<reference evidence="9" key="1">
    <citation type="submission" date="2016-01" db="EMBL/GenBank/DDBJ databases">
        <authorList>
            <person name="Husnik F."/>
        </authorList>
    </citation>
    <scope>NUCLEOTIDE SEQUENCE [LARGE SCALE GENOMIC DNA]</scope>
</reference>
<dbReference type="OrthoDB" id="9809995at2"/>
<evidence type="ECO:0000256" key="3">
    <source>
        <dbReference type="ARBA" id="ARBA00019012"/>
    </source>
</evidence>
<keyword evidence="9" id="KW-1185">Reference proteome</keyword>
<dbReference type="AlphaFoldDB" id="A0A143WRZ5"/>
<feature type="domain" description="Gcp-like" evidence="7">
    <location>
        <begin position="35"/>
        <end position="141"/>
    </location>
</feature>
<dbReference type="Proteomes" id="UP000095322">
    <property type="component" value="Chromosome I"/>
</dbReference>
<dbReference type="InterPro" id="IPR000905">
    <property type="entry name" value="Gcp-like_dom"/>
</dbReference>
<dbReference type="PANTHER" id="PTHR11735">
    <property type="entry name" value="TRNA N6-ADENOSINE THREONYLCARBAMOYLTRANSFERASE"/>
    <property type="match status" value="1"/>
</dbReference>
<evidence type="ECO:0000256" key="1">
    <source>
        <dbReference type="ARBA" id="ARBA00004496"/>
    </source>
</evidence>
<comment type="similarity">
    <text evidence="2">Belongs to the KAE1 / TsaD family. TsaB subfamily.</text>
</comment>
<name>A0A143WRZ5_9ENTR</name>
<accession>A0A143WRZ5</accession>
<evidence type="ECO:0000256" key="2">
    <source>
        <dbReference type="ARBA" id="ARBA00010493"/>
    </source>
</evidence>
<sequence>MSIRILAIDTATEACSAALMLNDDVLLERCTFSPREHMLHILPMVDSLLVEAGTTLKSLDALVFGRGPGSFAGIRIGIGIAQGLALGANLPLIGVSTLAALAEGAWRQTGICQVLTAIDARMGEVYWAPYQRKAGVWLGEECETVASPEAITSLGAMLSGCWATAGTGWQTYPMLLHHAGLTLVSGNTLLSSARNILPLARQSYQQGSIQPVTLAKPTYLRNTVARKSCSAGIDRLTSCVKNRQIYPCIQNSIRQ</sequence>
<dbReference type="NCBIfam" id="TIGR03725">
    <property type="entry name" value="T6A_YeaZ"/>
    <property type="match status" value="1"/>
</dbReference>
<protein>
    <recommendedName>
        <fullName evidence="3">tRNA threonylcarbamoyladenosine biosynthesis protein TsaB</fullName>
    </recommendedName>
    <alternativeName>
        <fullName evidence="6">t(6)A37 threonylcarbamoyladenosine biosynthesis protein TsaB</fullName>
    </alternativeName>
</protein>
<dbReference type="InterPro" id="IPR043129">
    <property type="entry name" value="ATPase_NBD"/>
</dbReference>
<dbReference type="STRING" id="1778262.MHIR_DE00010"/>
<dbReference type="FunFam" id="3.30.420.40:FF:000097">
    <property type="entry name" value="tRNA threonylcarbamoyladenosine biosynthesis protein TsaB"/>
    <property type="match status" value="1"/>
</dbReference>
<dbReference type="KEGG" id="den:MHIR_DE00010"/>
<organism evidence="8 9">
    <name type="scientific">Candidatus Doolittlea endobia</name>
    <dbReference type="NCBI Taxonomy" id="1778262"/>
    <lineage>
        <taxon>Bacteria</taxon>
        <taxon>Pseudomonadati</taxon>
        <taxon>Pseudomonadota</taxon>
        <taxon>Gammaproteobacteria</taxon>
        <taxon>Enterobacterales</taxon>
        <taxon>Enterobacteriaceae</taxon>
        <taxon>Candidatus Doolittlea</taxon>
    </lineage>
</organism>
<dbReference type="InterPro" id="IPR022496">
    <property type="entry name" value="T6A_TsaB"/>
</dbReference>
<proteinExistence type="inferred from homology"/>
<keyword evidence="5" id="KW-0819">tRNA processing</keyword>
<evidence type="ECO:0000313" key="8">
    <source>
        <dbReference type="EMBL" id="CUX96371.1"/>
    </source>
</evidence>
<comment type="subcellular location">
    <subcellularLocation>
        <location evidence="1">Cytoplasm</location>
    </subcellularLocation>
</comment>
<dbReference type="SUPFAM" id="SSF53067">
    <property type="entry name" value="Actin-like ATPase domain"/>
    <property type="match status" value="2"/>
</dbReference>
<evidence type="ECO:0000313" key="9">
    <source>
        <dbReference type="Proteomes" id="UP000095322"/>
    </source>
</evidence>
<dbReference type="CDD" id="cd24032">
    <property type="entry name" value="ASKHA_NBD_TsaB"/>
    <property type="match status" value="1"/>
</dbReference>
<dbReference type="PANTHER" id="PTHR11735:SF11">
    <property type="entry name" value="TRNA THREONYLCARBAMOYLADENOSINE BIOSYNTHESIS PROTEIN TSAB"/>
    <property type="match status" value="1"/>
</dbReference>
<keyword evidence="4" id="KW-0963">Cytoplasm</keyword>
<evidence type="ECO:0000259" key="7">
    <source>
        <dbReference type="Pfam" id="PF00814"/>
    </source>
</evidence>